<dbReference type="InParanoid" id="A0A6M4H709"/>
<evidence type="ECO:0000313" key="3">
    <source>
        <dbReference type="EMBL" id="QJR13747.1"/>
    </source>
</evidence>
<gene>
    <name evidence="3" type="ORF">DSM104440_00537</name>
</gene>
<evidence type="ECO:0000256" key="2">
    <source>
        <dbReference type="SAM" id="SignalP"/>
    </source>
</evidence>
<evidence type="ECO:0008006" key="5">
    <source>
        <dbReference type="Google" id="ProtNLM"/>
    </source>
</evidence>
<accession>A0A6M4H709</accession>
<feature type="chain" id="PRO_5026921754" description="Tripartite-type tricarboxylate transporter, receptor component TctC" evidence="2">
    <location>
        <begin position="24"/>
        <end position="322"/>
    </location>
</feature>
<keyword evidence="4" id="KW-1185">Reference proteome</keyword>
<organism evidence="3 4">
    <name type="scientific">Usitatibacter palustris</name>
    <dbReference type="NCBI Taxonomy" id="2732487"/>
    <lineage>
        <taxon>Bacteria</taxon>
        <taxon>Pseudomonadati</taxon>
        <taxon>Pseudomonadota</taxon>
        <taxon>Betaproteobacteria</taxon>
        <taxon>Nitrosomonadales</taxon>
        <taxon>Usitatibacteraceae</taxon>
        <taxon>Usitatibacter</taxon>
    </lineage>
</organism>
<dbReference type="PANTHER" id="PTHR42928">
    <property type="entry name" value="TRICARBOXYLATE-BINDING PROTEIN"/>
    <property type="match status" value="1"/>
</dbReference>
<dbReference type="SUPFAM" id="SSF53850">
    <property type="entry name" value="Periplasmic binding protein-like II"/>
    <property type="match status" value="1"/>
</dbReference>
<sequence length="322" mass="33247">MNRFRTGVMTALAAVMFSGAAAAQYPNRPVKLIVPFPAGGSTDIVGRLVAQKLSERLGQPVVVENKGGAGGTVGTDSAAKSAPDGYTLTIGTTSTHAIAPNAYAKLAYDPAKDFAPISLVAVTPYLLAVNPNVKATNLKEFIALAKAEPGKLNYASAGAGTATHLSMEMLKDAAGIDLVHVPYKGNAPAELAVLAGEVQAVFGSMPALLQQAKAGKIRPIAVGTSKRSPALPDVPPVADQGFPGFESSLWLGVFAPAGTPQPIIDRLVADVRAIVAMPDFIEGLARNGADPLSNTPAEFSKLLVDEIGRYGKVVKAAKLKLE</sequence>
<dbReference type="RefSeq" id="WP_171160490.1">
    <property type="nucleotide sequence ID" value="NZ_CP053073.1"/>
</dbReference>
<dbReference type="AlphaFoldDB" id="A0A6M4H709"/>
<protein>
    <recommendedName>
        <fullName evidence="5">Tripartite-type tricarboxylate transporter, receptor component TctC</fullName>
    </recommendedName>
</protein>
<evidence type="ECO:0000256" key="1">
    <source>
        <dbReference type="ARBA" id="ARBA00006987"/>
    </source>
</evidence>
<proteinExistence type="inferred from homology"/>
<feature type="signal peptide" evidence="2">
    <location>
        <begin position="1"/>
        <end position="23"/>
    </location>
</feature>
<dbReference type="Gene3D" id="3.40.190.150">
    <property type="entry name" value="Bordetella uptake gene, domain 1"/>
    <property type="match status" value="1"/>
</dbReference>
<dbReference type="PANTHER" id="PTHR42928:SF5">
    <property type="entry name" value="BLR1237 PROTEIN"/>
    <property type="match status" value="1"/>
</dbReference>
<dbReference type="InterPro" id="IPR005064">
    <property type="entry name" value="BUG"/>
</dbReference>
<dbReference type="PIRSF" id="PIRSF017082">
    <property type="entry name" value="YflP"/>
    <property type="match status" value="1"/>
</dbReference>
<dbReference type="KEGG" id="upl:DSM104440_00537"/>
<dbReference type="Proteomes" id="UP000503096">
    <property type="component" value="Chromosome"/>
</dbReference>
<dbReference type="InterPro" id="IPR042100">
    <property type="entry name" value="Bug_dom1"/>
</dbReference>
<comment type="similarity">
    <text evidence="1">Belongs to the UPF0065 (bug) family.</text>
</comment>
<keyword evidence="2" id="KW-0732">Signal</keyword>
<evidence type="ECO:0000313" key="4">
    <source>
        <dbReference type="Proteomes" id="UP000503096"/>
    </source>
</evidence>
<dbReference type="Gene3D" id="3.40.190.10">
    <property type="entry name" value="Periplasmic binding protein-like II"/>
    <property type="match status" value="1"/>
</dbReference>
<name>A0A6M4H709_9PROT</name>
<dbReference type="Pfam" id="PF03401">
    <property type="entry name" value="TctC"/>
    <property type="match status" value="1"/>
</dbReference>
<reference evidence="3 4" key="1">
    <citation type="submission" date="2020-04" db="EMBL/GenBank/DDBJ databases">
        <title>Usitatibacter rugosus gen. nov., sp. nov. and Usitatibacter palustris sp. nov., novel members of Usitatibacteraceae fam. nov. within the order Nitrosomonadales isolated from soil.</title>
        <authorList>
            <person name="Huber K.J."/>
            <person name="Neumann-Schaal M."/>
            <person name="Geppert A."/>
            <person name="Luckner M."/>
            <person name="Wanner G."/>
            <person name="Overmann J."/>
        </authorList>
    </citation>
    <scope>NUCLEOTIDE SEQUENCE [LARGE SCALE GENOMIC DNA]</scope>
    <source>
        <strain evidence="3 4">Swamp67</strain>
    </source>
</reference>
<dbReference type="CDD" id="cd13578">
    <property type="entry name" value="PBP2_Bug27"/>
    <property type="match status" value="1"/>
</dbReference>
<dbReference type="EMBL" id="CP053073">
    <property type="protein sequence ID" value="QJR13747.1"/>
    <property type="molecule type" value="Genomic_DNA"/>
</dbReference>